<dbReference type="PANTHER" id="PTHR10013">
    <property type="entry name" value="GENERAL VESICULAR TRANSPORT FACTOR P115"/>
    <property type="match status" value="1"/>
</dbReference>
<proteinExistence type="predicted"/>
<comment type="caution">
    <text evidence="2">The sequence shown here is derived from an EMBL/GenBank/DDBJ whole genome shotgun (WGS) entry which is preliminary data.</text>
</comment>
<keyword evidence="1" id="KW-0175">Coiled coil</keyword>
<dbReference type="GO" id="GO:0005783">
    <property type="term" value="C:endoplasmic reticulum"/>
    <property type="evidence" value="ECO:0007669"/>
    <property type="project" value="TreeGrafter"/>
</dbReference>
<dbReference type="EMBL" id="JADFTS010000004">
    <property type="protein sequence ID" value="KAF9610338.1"/>
    <property type="molecule type" value="Genomic_DNA"/>
</dbReference>
<dbReference type="AlphaFoldDB" id="A0A835I5G6"/>
<dbReference type="PANTHER" id="PTHR10013:SF0">
    <property type="entry name" value="GENERAL VESICULAR TRANSPORT FACTOR P115"/>
    <property type="match status" value="1"/>
</dbReference>
<evidence type="ECO:0000313" key="3">
    <source>
        <dbReference type="Proteomes" id="UP000631114"/>
    </source>
</evidence>
<name>A0A835I5G6_9MAGN</name>
<dbReference type="InterPro" id="IPR024095">
    <property type="entry name" value="Vesicle_P115"/>
</dbReference>
<dbReference type="GO" id="GO:0012507">
    <property type="term" value="C:ER to Golgi transport vesicle membrane"/>
    <property type="evidence" value="ECO:0007669"/>
    <property type="project" value="TreeGrafter"/>
</dbReference>
<dbReference type="GO" id="GO:0006888">
    <property type="term" value="P:endoplasmic reticulum to Golgi vesicle-mediated transport"/>
    <property type="evidence" value="ECO:0007669"/>
    <property type="project" value="TreeGrafter"/>
</dbReference>
<reference evidence="2 3" key="1">
    <citation type="submission" date="2020-10" db="EMBL/GenBank/DDBJ databases">
        <title>The Coptis chinensis genome and diversification of protoberbering-type alkaloids.</title>
        <authorList>
            <person name="Wang B."/>
            <person name="Shu S."/>
            <person name="Song C."/>
            <person name="Liu Y."/>
        </authorList>
    </citation>
    <scope>NUCLEOTIDE SEQUENCE [LARGE SCALE GENOMIC DNA]</scope>
    <source>
        <strain evidence="2">HL-2020</strain>
        <tissue evidence="2">Leaf</tissue>
    </source>
</reference>
<dbReference type="OrthoDB" id="198977at2759"/>
<dbReference type="Proteomes" id="UP000631114">
    <property type="component" value="Unassembled WGS sequence"/>
</dbReference>
<dbReference type="GO" id="GO:0048211">
    <property type="term" value="P:Golgi vesicle docking"/>
    <property type="evidence" value="ECO:0007669"/>
    <property type="project" value="TreeGrafter"/>
</dbReference>
<dbReference type="GO" id="GO:0005795">
    <property type="term" value="C:Golgi stack"/>
    <property type="evidence" value="ECO:0007669"/>
    <property type="project" value="TreeGrafter"/>
</dbReference>
<sequence length="203" mass="22523">MSEVENVEESNAIDPKHDEDPVLMSIFDASFVSLVKRLETDIRQSIVEVFSHPKSKVAVVPAEMEQKDGESNEDYIKRLKSFAEKQCKELQDLLGRNATLAEDMAKTGGAGVSRSNQANGDKERVQVETLRRDLQEAKQRVELLKSEKTKIETEASMYCNLNAEGREETQKEGEAELNDLLAEQGGETKRKVGGVGGRCGFSS</sequence>
<accession>A0A835I5G6</accession>
<evidence type="ECO:0000313" key="2">
    <source>
        <dbReference type="EMBL" id="KAF9610338.1"/>
    </source>
</evidence>
<dbReference type="GO" id="GO:0061025">
    <property type="term" value="P:membrane fusion"/>
    <property type="evidence" value="ECO:0007669"/>
    <property type="project" value="TreeGrafter"/>
</dbReference>
<feature type="coiled-coil region" evidence="1">
    <location>
        <begin position="120"/>
        <end position="154"/>
    </location>
</feature>
<keyword evidence="3" id="KW-1185">Reference proteome</keyword>
<organism evidence="2 3">
    <name type="scientific">Coptis chinensis</name>
    <dbReference type="NCBI Taxonomy" id="261450"/>
    <lineage>
        <taxon>Eukaryota</taxon>
        <taxon>Viridiplantae</taxon>
        <taxon>Streptophyta</taxon>
        <taxon>Embryophyta</taxon>
        <taxon>Tracheophyta</taxon>
        <taxon>Spermatophyta</taxon>
        <taxon>Magnoliopsida</taxon>
        <taxon>Ranunculales</taxon>
        <taxon>Ranunculaceae</taxon>
        <taxon>Coptidoideae</taxon>
        <taxon>Coptis</taxon>
    </lineage>
</organism>
<protein>
    <submittedName>
        <fullName evidence="2">Uncharacterized protein</fullName>
    </submittedName>
</protein>
<gene>
    <name evidence="2" type="ORF">IFM89_022008</name>
</gene>
<evidence type="ECO:0000256" key="1">
    <source>
        <dbReference type="SAM" id="Coils"/>
    </source>
</evidence>
<dbReference type="GO" id="GO:0006886">
    <property type="term" value="P:intracellular protein transport"/>
    <property type="evidence" value="ECO:0007669"/>
    <property type="project" value="TreeGrafter"/>
</dbReference>